<proteinExistence type="predicted"/>
<dbReference type="InterPro" id="IPR006886">
    <property type="entry name" value="RNA_pol_III_Rpc5"/>
</dbReference>
<dbReference type="AlphaFoldDB" id="U7Q846"/>
<name>U7Q846_SPOS1</name>
<accession>U7Q846</accession>
<dbReference type="HOGENOM" id="CLU_045565_0_0_1"/>
<dbReference type="GO" id="GO:0005666">
    <property type="term" value="C:RNA polymerase III complex"/>
    <property type="evidence" value="ECO:0007669"/>
    <property type="project" value="TreeGrafter"/>
</dbReference>
<evidence type="ECO:0000313" key="3">
    <source>
        <dbReference type="Proteomes" id="UP000018087"/>
    </source>
</evidence>
<feature type="region of interest" description="Disordered" evidence="1">
    <location>
        <begin position="454"/>
        <end position="509"/>
    </location>
</feature>
<keyword evidence="3" id="KW-1185">Reference proteome</keyword>
<feature type="region of interest" description="Disordered" evidence="1">
    <location>
        <begin position="119"/>
        <end position="174"/>
    </location>
</feature>
<feature type="compositionally biased region" description="Gly residues" evidence="1">
    <location>
        <begin position="131"/>
        <end position="140"/>
    </location>
</feature>
<organism evidence="2 3">
    <name type="scientific">Sporothrix schenckii (strain ATCC 58251 / de Perez 2211183)</name>
    <name type="common">Rose-picker's disease fungus</name>
    <dbReference type="NCBI Taxonomy" id="1391915"/>
    <lineage>
        <taxon>Eukaryota</taxon>
        <taxon>Fungi</taxon>
        <taxon>Dikarya</taxon>
        <taxon>Ascomycota</taxon>
        <taxon>Pezizomycotina</taxon>
        <taxon>Sordariomycetes</taxon>
        <taxon>Sordariomycetidae</taxon>
        <taxon>Ophiostomatales</taxon>
        <taxon>Ophiostomataceae</taxon>
        <taxon>Sporothrix</taxon>
    </lineage>
</organism>
<feature type="compositionally biased region" description="Low complexity" evidence="1">
    <location>
        <begin position="141"/>
        <end position="162"/>
    </location>
</feature>
<dbReference type="STRING" id="1391915.U7Q846"/>
<evidence type="ECO:0008006" key="4">
    <source>
        <dbReference type="Google" id="ProtNLM"/>
    </source>
</evidence>
<dbReference type="Proteomes" id="UP000018087">
    <property type="component" value="Unassembled WGS sequence"/>
</dbReference>
<sequence length="509" mass="51095">MATVESSDTVATPDPDPVIARYNVFLKPQLPAHQKLLVLQYPNRTDKNAAGSGAGATSLSGQTPTELRIKTASGMVEVDVPLDYASAYDRAKGIAWGTALATSTKAKAGGSHGLAGGFGVGGTTQGNNRHGPGGSGGGSRGAAAASAQAAAATHAAAEAEGGPSAGAGAGAGTTSSADWAEAVRQDRVLRLQTLGGMCPPARIAEARWMIGAFDGGNLHLTPVNSLVHLRPQMHHIDAEAEVERAKHRDTNAAAGAGGGEGGAGVGGAGGAGSAGAGGAGGRAAGAAGARAIHMTVKSAGADGDEVITETMADRLRAVQMENWARMLYVGDDDETSWEVYDQTLFLKDPAAAMQAATAVAATTTATESGADDVSGKGKDIVTDAAHGQLVDKVPALRTNWTEDDMLQAISRIEKPPDDLTPTPTASMAKSKTAVKGKGPALPLPTAVGGIEIKSEADAQSTSPNAQRRTRPLARSAASKAAAAAPATTSRARGARARQAGRGVAMDVDQ</sequence>
<dbReference type="eggNOG" id="KOG2354">
    <property type="taxonomic scope" value="Eukaryota"/>
</dbReference>
<feature type="region of interest" description="Disordered" evidence="1">
    <location>
        <begin position="413"/>
        <end position="442"/>
    </location>
</feature>
<gene>
    <name evidence="2" type="ORF">HMPREF1624_01546</name>
</gene>
<protein>
    <recommendedName>
        <fullName evidence="4">Sulfite reductase beta subunit</fullName>
    </recommendedName>
</protein>
<dbReference type="EMBL" id="KI440842">
    <property type="protein sequence ID" value="ERT03240.1"/>
    <property type="molecule type" value="Genomic_DNA"/>
</dbReference>
<feature type="compositionally biased region" description="Polar residues" evidence="1">
    <location>
        <begin position="457"/>
        <end position="466"/>
    </location>
</feature>
<dbReference type="PANTHER" id="PTHR12069:SF0">
    <property type="entry name" value="DNA-DIRECTED RNA POLYMERASE III SUBUNIT RPC5"/>
    <property type="match status" value="1"/>
</dbReference>
<reference evidence="3" key="1">
    <citation type="journal article" date="2014" name="Genome Announc.">
        <title>Genome sequence of the pathogenic fungus Sporothrix schenckii (ATCC 58251).</title>
        <authorList>
            <person name="Cuomo C.A."/>
            <person name="Rodriguez-Del Valle N."/>
            <person name="Perez-Sanchez L."/>
            <person name="Abouelleil A."/>
            <person name="Goldberg J."/>
            <person name="Young S."/>
            <person name="Zeng Q."/>
            <person name="Birren B.W."/>
        </authorList>
    </citation>
    <scope>NUCLEOTIDE SEQUENCE [LARGE SCALE GENOMIC DNA]</scope>
    <source>
        <strain evidence="3">ATCC 58251 / de Perez 2211183</strain>
    </source>
</reference>
<dbReference type="PANTHER" id="PTHR12069">
    <property type="entry name" value="DNA-DIRECTED RNA POLYMERASES III 80 KDA POLYPEPTIDE RNA POLYMERASE III SUBUNIT 5"/>
    <property type="match status" value="1"/>
</dbReference>
<evidence type="ECO:0000313" key="2">
    <source>
        <dbReference type="EMBL" id="ERT03240.1"/>
    </source>
</evidence>
<dbReference type="OrthoDB" id="340681at2759"/>
<feature type="compositionally biased region" description="Low complexity" evidence="1">
    <location>
        <begin position="473"/>
        <end position="509"/>
    </location>
</feature>
<dbReference type="GO" id="GO:0042797">
    <property type="term" value="P:tRNA transcription by RNA polymerase III"/>
    <property type="evidence" value="ECO:0007669"/>
    <property type="project" value="TreeGrafter"/>
</dbReference>
<dbReference type="Pfam" id="PF04801">
    <property type="entry name" value="RPC5"/>
    <property type="match status" value="2"/>
</dbReference>
<evidence type="ECO:0000256" key="1">
    <source>
        <dbReference type="SAM" id="MobiDB-lite"/>
    </source>
</evidence>